<sequence length="162" mass="18161">MTRPLARAGMSPDSLRDFARHIVAGKLPADAARLAGFPDMTRTDRVMTSPHFQRARDEALEQMFREDAPEMRRILRDIARDAATPARVRVDAATRMLDRAGFGAISMADKVRASEIRDKRPEDMTPGELAELIERLEREKSGRAVSVNEAPAAEFTPHNFMD</sequence>
<protein>
    <submittedName>
        <fullName evidence="2">Uncharacterized protein</fullName>
    </submittedName>
</protein>
<dbReference type="AlphaFoldDB" id="A0A1I2X9Q8"/>
<feature type="region of interest" description="Disordered" evidence="1">
    <location>
        <begin position="143"/>
        <end position="162"/>
    </location>
</feature>
<evidence type="ECO:0000313" key="3">
    <source>
        <dbReference type="Proteomes" id="UP000199229"/>
    </source>
</evidence>
<proteinExistence type="predicted"/>
<dbReference type="EMBL" id="FOPM01000033">
    <property type="protein sequence ID" value="SFH08741.1"/>
    <property type="molecule type" value="Genomic_DNA"/>
</dbReference>
<gene>
    <name evidence="2" type="ORF">SAMN05192565_1334</name>
</gene>
<name>A0A1I2X9Q8_9HYPH</name>
<keyword evidence="3" id="KW-1185">Reference proteome</keyword>
<organism evidence="2 3">
    <name type="scientific">Methylobacterium gossipiicola</name>
    <dbReference type="NCBI Taxonomy" id="582675"/>
    <lineage>
        <taxon>Bacteria</taxon>
        <taxon>Pseudomonadati</taxon>
        <taxon>Pseudomonadota</taxon>
        <taxon>Alphaproteobacteria</taxon>
        <taxon>Hyphomicrobiales</taxon>
        <taxon>Methylobacteriaceae</taxon>
        <taxon>Methylobacterium</taxon>
    </lineage>
</organism>
<evidence type="ECO:0000313" key="2">
    <source>
        <dbReference type="EMBL" id="SFH08741.1"/>
    </source>
</evidence>
<reference evidence="3" key="1">
    <citation type="submission" date="2016-10" db="EMBL/GenBank/DDBJ databases">
        <authorList>
            <person name="Varghese N."/>
            <person name="Submissions S."/>
        </authorList>
    </citation>
    <scope>NUCLEOTIDE SEQUENCE [LARGE SCALE GENOMIC DNA]</scope>
    <source>
        <strain evidence="3">Gh-105</strain>
    </source>
</reference>
<dbReference type="Proteomes" id="UP000199229">
    <property type="component" value="Unassembled WGS sequence"/>
</dbReference>
<accession>A0A1I2X9Q8</accession>
<evidence type="ECO:0000256" key="1">
    <source>
        <dbReference type="SAM" id="MobiDB-lite"/>
    </source>
</evidence>
<dbReference type="RefSeq" id="WP_091975033.1">
    <property type="nucleotide sequence ID" value="NZ_FOPM01000033.1"/>
</dbReference>
<dbReference type="STRING" id="582675.SAMN05192565_1334"/>